<feature type="domain" description="N-acetyltransferase" evidence="3">
    <location>
        <begin position="1"/>
        <end position="152"/>
    </location>
</feature>
<dbReference type="PROSITE" id="PS51186">
    <property type="entry name" value="GNAT"/>
    <property type="match status" value="1"/>
</dbReference>
<dbReference type="InterPro" id="IPR016181">
    <property type="entry name" value="Acyl_CoA_acyltransferase"/>
</dbReference>
<dbReference type="Gene3D" id="3.40.630.30">
    <property type="match status" value="1"/>
</dbReference>
<keyword evidence="2" id="KW-0012">Acyltransferase</keyword>
<evidence type="ECO:0000256" key="2">
    <source>
        <dbReference type="ARBA" id="ARBA00023315"/>
    </source>
</evidence>
<keyword evidence="1" id="KW-0808">Transferase</keyword>
<dbReference type="RefSeq" id="WP_284396096.1">
    <property type="nucleotide sequence ID" value="NZ_BSNQ01000003.1"/>
</dbReference>
<organism evidence="4 5">
    <name type="scientific">Dyella lipolytica</name>
    <dbReference type="NCBI Taxonomy" id="1867835"/>
    <lineage>
        <taxon>Bacteria</taxon>
        <taxon>Pseudomonadati</taxon>
        <taxon>Pseudomonadota</taxon>
        <taxon>Gammaproteobacteria</taxon>
        <taxon>Lysobacterales</taxon>
        <taxon>Rhodanobacteraceae</taxon>
        <taxon>Dyella</taxon>
    </lineage>
</organism>
<accession>A0ABW8IYN2</accession>
<dbReference type="EMBL" id="JADIKG010000013">
    <property type="protein sequence ID" value="MFK2874967.1"/>
    <property type="molecule type" value="Genomic_DNA"/>
</dbReference>
<evidence type="ECO:0000259" key="3">
    <source>
        <dbReference type="PROSITE" id="PS51186"/>
    </source>
</evidence>
<protein>
    <submittedName>
        <fullName evidence="4">GNAT family N-acetyltransferase</fullName>
    </submittedName>
</protein>
<reference evidence="4 5" key="1">
    <citation type="submission" date="2020-10" db="EMBL/GenBank/DDBJ databases">
        <title>Phylogeny of dyella-like bacteria.</title>
        <authorList>
            <person name="Fu J."/>
        </authorList>
    </citation>
    <scope>NUCLEOTIDE SEQUENCE [LARGE SCALE GENOMIC DNA]</scope>
    <source>
        <strain evidence="4 5">DHOB07</strain>
    </source>
</reference>
<evidence type="ECO:0000256" key="1">
    <source>
        <dbReference type="ARBA" id="ARBA00022679"/>
    </source>
</evidence>
<name>A0ABW8IYN2_9GAMM</name>
<sequence>MRIIPGDLNDPRVIALLDTHVTTARAETARGSAHALDLAGLQSPDIRFWAIWENEQLLGVGALRRLTPDHGEIKSMHTAQSTRRHGAGSAMLRHIIDTARAEGLSRLSLETGAWDYFIPARAFYRRHGFVECPPFGDYAADPNSVFMSLDLECPSQS</sequence>
<keyword evidence="5" id="KW-1185">Reference proteome</keyword>
<dbReference type="PANTHER" id="PTHR43877">
    <property type="entry name" value="AMINOALKYLPHOSPHONATE N-ACETYLTRANSFERASE-RELATED-RELATED"/>
    <property type="match status" value="1"/>
</dbReference>
<evidence type="ECO:0000313" key="5">
    <source>
        <dbReference type="Proteomes" id="UP001620405"/>
    </source>
</evidence>
<dbReference type="InterPro" id="IPR000182">
    <property type="entry name" value="GNAT_dom"/>
</dbReference>
<dbReference type="Pfam" id="PF00583">
    <property type="entry name" value="Acetyltransf_1"/>
    <property type="match status" value="1"/>
</dbReference>
<evidence type="ECO:0000313" key="4">
    <source>
        <dbReference type="EMBL" id="MFK2874967.1"/>
    </source>
</evidence>
<dbReference type="CDD" id="cd04301">
    <property type="entry name" value="NAT_SF"/>
    <property type="match status" value="1"/>
</dbReference>
<comment type="caution">
    <text evidence="4">The sequence shown here is derived from an EMBL/GenBank/DDBJ whole genome shotgun (WGS) entry which is preliminary data.</text>
</comment>
<dbReference type="SUPFAM" id="SSF55729">
    <property type="entry name" value="Acyl-CoA N-acyltransferases (Nat)"/>
    <property type="match status" value="1"/>
</dbReference>
<proteinExistence type="predicted"/>
<dbReference type="Proteomes" id="UP001620405">
    <property type="component" value="Unassembled WGS sequence"/>
</dbReference>
<dbReference type="InterPro" id="IPR050832">
    <property type="entry name" value="Bact_Acetyltransf"/>
</dbReference>
<dbReference type="PANTHER" id="PTHR43877:SF5">
    <property type="entry name" value="BLL8307 PROTEIN"/>
    <property type="match status" value="1"/>
</dbReference>
<gene>
    <name evidence="4" type="ORF">ISP13_15600</name>
</gene>